<evidence type="ECO:0000313" key="3">
    <source>
        <dbReference type="Proteomes" id="UP001199469"/>
    </source>
</evidence>
<dbReference type="RefSeq" id="WP_230730626.1">
    <property type="nucleotide sequence ID" value="NZ_JAJNDB010000001.1"/>
</dbReference>
<evidence type="ECO:0000313" key="2">
    <source>
        <dbReference type="EMBL" id="MCD2192969.1"/>
    </source>
</evidence>
<protein>
    <recommendedName>
        <fullName evidence="4">Dynamin family protein</fullName>
    </recommendedName>
</protein>
<dbReference type="Proteomes" id="UP001199469">
    <property type="component" value="Unassembled WGS sequence"/>
</dbReference>
<name>A0ABS8P7E2_9PSEU</name>
<evidence type="ECO:0008006" key="4">
    <source>
        <dbReference type="Google" id="ProtNLM"/>
    </source>
</evidence>
<keyword evidence="1" id="KW-1133">Transmembrane helix</keyword>
<organism evidence="2 3">
    <name type="scientific">Actinomycetospora endophytica</name>
    <dbReference type="NCBI Taxonomy" id="2291215"/>
    <lineage>
        <taxon>Bacteria</taxon>
        <taxon>Bacillati</taxon>
        <taxon>Actinomycetota</taxon>
        <taxon>Actinomycetes</taxon>
        <taxon>Pseudonocardiales</taxon>
        <taxon>Pseudonocardiaceae</taxon>
        <taxon>Actinomycetospora</taxon>
    </lineage>
</organism>
<gene>
    <name evidence="2" type="ORF">LQ327_06150</name>
</gene>
<feature type="transmembrane region" description="Helical" evidence="1">
    <location>
        <begin position="440"/>
        <end position="461"/>
    </location>
</feature>
<dbReference type="EMBL" id="JAJNDB010000001">
    <property type="protein sequence ID" value="MCD2192969.1"/>
    <property type="molecule type" value="Genomic_DNA"/>
</dbReference>
<reference evidence="2 3" key="1">
    <citation type="submission" date="2021-11" db="EMBL/GenBank/DDBJ databases">
        <title>Draft genome sequence of Actinomycetospora sp. SF1 isolated from the rhizosphere soil.</title>
        <authorList>
            <person name="Duangmal K."/>
            <person name="Chantavorakit T."/>
        </authorList>
    </citation>
    <scope>NUCLEOTIDE SEQUENCE [LARGE SCALE GENOMIC DNA]</scope>
    <source>
        <strain evidence="2 3">TBRC 5722</strain>
    </source>
</reference>
<keyword evidence="1" id="KW-0472">Membrane</keyword>
<sequence>MSAEGGTVPGGAPDVAPIEARGTTPAELPAALTGLPAGLTGLPAEVGAARREVERALTDAGLPVPVVDPGRRHPVAALVGAPGRGRRALTAALLDLPPDAVGPGVTRLVGTAAGNGLVVDVPLLEELDLALPPRLGRAWETDASVLVVVAGAGAPLDAGELDALETVAGEVESAVFALVGTEAHRGWRTVLEADRELVAERVPRWADAPWFPVSPVLATTARGTGTAGEPLRRQAGIAPLQRHLYALLARRRRMLDEANALRAGVTALASVPSPAGDDATDETLRRRRADLETARASLRREHHVRWRAELAGARVAVVDDLARRLRAIGAEHRERLDTATRTDLEGLAETVAADVAREAEAVVADLGERLRALVVDTLAALLAPAELAALRIPPPEARPDLPVPSPRRPDRLLVVAGASGGLGLSRLALLPLLAVPVAPVVGAALVPVSVGIGLGAAGWLARSRRRAADRAHARAWLAEALAQARADLERVLVEALIVAEREITLALDRALDRRAREVDAALRGVGDQVRQATEVRAQDAARAARARQAAARGEAVLARLALARDRT</sequence>
<accession>A0ABS8P7E2</accession>
<keyword evidence="3" id="KW-1185">Reference proteome</keyword>
<keyword evidence="1" id="KW-0812">Transmembrane</keyword>
<comment type="caution">
    <text evidence="2">The sequence shown here is derived from an EMBL/GenBank/DDBJ whole genome shotgun (WGS) entry which is preliminary data.</text>
</comment>
<proteinExistence type="predicted"/>
<evidence type="ECO:0000256" key="1">
    <source>
        <dbReference type="SAM" id="Phobius"/>
    </source>
</evidence>